<dbReference type="PANTHER" id="PTHR22550:SF14">
    <property type="entry name" value="VWFA DOMAIN-CONTAINING PROTEIN"/>
    <property type="match status" value="1"/>
</dbReference>
<keyword evidence="3" id="KW-0812">Transmembrane</keyword>
<evidence type="ECO:0000256" key="1">
    <source>
        <dbReference type="PROSITE-ProRule" id="PRU00339"/>
    </source>
</evidence>
<dbReference type="InterPro" id="IPR036465">
    <property type="entry name" value="vWFA_dom_sf"/>
</dbReference>
<feature type="compositionally biased region" description="Basic and acidic residues" evidence="2">
    <location>
        <begin position="468"/>
        <end position="488"/>
    </location>
</feature>
<evidence type="ECO:0000256" key="3">
    <source>
        <dbReference type="SAM" id="Phobius"/>
    </source>
</evidence>
<feature type="compositionally biased region" description="Basic and acidic residues" evidence="2">
    <location>
        <begin position="495"/>
        <end position="509"/>
    </location>
</feature>
<dbReference type="PROSITE" id="PS50293">
    <property type="entry name" value="TPR_REGION"/>
    <property type="match status" value="1"/>
</dbReference>
<feature type="repeat" description="TPR" evidence="1">
    <location>
        <begin position="406"/>
        <end position="439"/>
    </location>
</feature>
<reference evidence="6" key="1">
    <citation type="submission" date="2016-10" db="EMBL/GenBank/DDBJ databases">
        <authorList>
            <person name="Varghese N."/>
            <person name="Submissions S."/>
        </authorList>
    </citation>
    <scope>NUCLEOTIDE SEQUENCE [LARGE SCALE GENOMIC DNA]</scope>
    <source>
        <strain evidence="6">DSM 3695</strain>
    </source>
</reference>
<dbReference type="SUPFAM" id="SSF48452">
    <property type="entry name" value="TPR-like"/>
    <property type="match status" value="1"/>
</dbReference>
<keyword evidence="3" id="KW-1133">Transmembrane helix</keyword>
<organism evidence="5 6">
    <name type="scientific">Chitinophaga arvensicola</name>
    <dbReference type="NCBI Taxonomy" id="29529"/>
    <lineage>
        <taxon>Bacteria</taxon>
        <taxon>Pseudomonadati</taxon>
        <taxon>Bacteroidota</taxon>
        <taxon>Chitinophagia</taxon>
        <taxon>Chitinophagales</taxon>
        <taxon>Chitinophagaceae</taxon>
        <taxon>Chitinophaga</taxon>
    </lineage>
</organism>
<sequence length="577" mass="64267">MREVLTDIHWPVDWQQFHFLRPGVLYLFLPLLLILVILIVGNREPQRWKQLIAPVLRPYVFAPGNSRAMWLPLLFFVVGTSLAIIGIAGPAWNRTVIPGQKVQAVVLVALDLSASMDATDISPTRLERAKLKLSDFFGAHPGAKAGLIAYAGTPHLVMPFTTDYSLIKLQAASLATREMPVPGNNTQLLMHDVDTLMTPVLAPSNILLLTDEVTAADAALFTNYVNTSIHHLEILLMSSPRGAPVPGFPKVVSRQDEGVLQSLAVNPAIRINRLTLDTTDVGRIAERIRAHLIFEKDKKTDDKSWDDMGYLVIIPVGVLVLLWFRRGWAIQWCWLPLLWMVSACSVNSREADWWYTKDYQGQVLYQQQAYQQAGERFVDLPHKAAAAYKAGDYEAAAALFALDSSATGEYNRGLALAKLGRYEEAMNAFTDAATLDPALKNKAANSIGKVSKEKMQVDSVVKIGQPDTKVKEDKKNGPLKERKRKPDDPGLSADTKVKDMPKTGDRLTDQVKSNIHQAQESESPQSGKDTTTAANNDAMKNIILRRPPADPGAFLQKRFELQRKRYYQQVKPGTQQW</sequence>
<feature type="transmembrane region" description="Helical" evidence="3">
    <location>
        <begin position="23"/>
        <end position="41"/>
    </location>
</feature>
<keyword evidence="6" id="KW-1185">Reference proteome</keyword>
<dbReference type="SMART" id="SM00028">
    <property type="entry name" value="TPR"/>
    <property type="match status" value="1"/>
</dbReference>
<dbReference type="RefSeq" id="WP_089896434.1">
    <property type="nucleotide sequence ID" value="NZ_FOJG01000001.1"/>
</dbReference>
<dbReference type="PROSITE" id="PS50005">
    <property type="entry name" value="TPR"/>
    <property type="match status" value="1"/>
</dbReference>
<dbReference type="EMBL" id="FOJG01000001">
    <property type="protein sequence ID" value="SEW43663.1"/>
    <property type="molecule type" value="Genomic_DNA"/>
</dbReference>
<feature type="region of interest" description="Disordered" evidence="2">
    <location>
        <begin position="455"/>
        <end position="550"/>
    </location>
</feature>
<dbReference type="Gene3D" id="3.40.50.410">
    <property type="entry name" value="von Willebrand factor, type A domain"/>
    <property type="match status" value="1"/>
</dbReference>
<evidence type="ECO:0000313" key="6">
    <source>
        <dbReference type="Proteomes" id="UP000199310"/>
    </source>
</evidence>
<keyword evidence="1" id="KW-0802">TPR repeat</keyword>
<dbReference type="InterPro" id="IPR050768">
    <property type="entry name" value="UPF0353/GerABKA_families"/>
</dbReference>
<evidence type="ECO:0000259" key="4">
    <source>
        <dbReference type="Pfam" id="PF13519"/>
    </source>
</evidence>
<keyword evidence="3" id="KW-0472">Membrane</keyword>
<dbReference type="InterPro" id="IPR002035">
    <property type="entry name" value="VWF_A"/>
</dbReference>
<name>A0A1I0RQZ5_9BACT</name>
<evidence type="ECO:0000313" key="5">
    <source>
        <dbReference type="EMBL" id="SEW43663.1"/>
    </source>
</evidence>
<dbReference type="PANTHER" id="PTHR22550">
    <property type="entry name" value="SPORE GERMINATION PROTEIN"/>
    <property type="match status" value="1"/>
</dbReference>
<dbReference type="Gene3D" id="1.25.40.10">
    <property type="entry name" value="Tetratricopeptide repeat domain"/>
    <property type="match status" value="1"/>
</dbReference>
<feature type="domain" description="VWFA" evidence="4">
    <location>
        <begin position="106"/>
        <end position="175"/>
    </location>
</feature>
<dbReference type="OrthoDB" id="9807628at2"/>
<dbReference type="STRING" id="29529.SAMN04488122_3246"/>
<proteinExistence type="predicted"/>
<feature type="compositionally biased region" description="Polar residues" evidence="2">
    <location>
        <begin position="510"/>
        <end position="535"/>
    </location>
</feature>
<dbReference type="SUPFAM" id="SSF53300">
    <property type="entry name" value="vWA-like"/>
    <property type="match status" value="1"/>
</dbReference>
<protein>
    <submittedName>
        <fullName evidence="5">Ca-activated chloride channel family protein</fullName>
    </submittedName>
</protein>
<evidence type="ECO:0000256" key="2">
    <source>
        <dbReference type="SAM" id="MobiDB-lite"/>
    </source>
</evidence>
<dbReference type="InterPro" id="IPR019734">
    <property type="entry name" value="TPR_rpt"/>
</dbReference>
<dbReference type="InterPro" id="IPR011990">
    <property type="entry name" value="TPR-like_helical_dom_sf"/>
</dbReference>
<dbReference type="Pfam" id="PF13519">
    <property type="entry name" value="VWA_2"/>
    <property type="match status" value="1"/>
</dbReference>
<accession>A0A1I0RQZ5</accession>
<dbReference type="Proteomes" id="UP000199310">
    <property type="component" value="Unassembled WGS sequence"/>
</dbReference>
<dbReference type="AlphaFoldDB" id="A0A1I0RQZ5"/>
<feature type="transmembrane region" description="Helical" evidence="3">
    <location>
        <begin position="70"/>
        <end position="92"/>
    </location>
</feature>
<gene>
    <name evidence="5" type="ORF">SAMN04488122_3246</name>
</gene>